<dbReference type="AlphaFoldDB" id="A0A2U3LCD4"/>
<organism evidence="1 2">
    <name type="scientific">Candidatus Desulfosporosinus infrequens</name>
    <dbReference type="NCBI Taxonomy" id="2043169"/>
    <lineage>
        <taxon>Bacteria</taxon>
        <taxon>Bacillati</taxon>
        <taxon>Bacillota</taxon>
        <taxon>Clostridia</taxon>
        <taxon>Eubacteriales</taxon>
        <taxon>Desulfitobacteriaceae</taxon>
        <taxon>Desulfosporosinus</taxon>
    </lineage>
</organism>
<protein>
    <submittedName>
        <fullName evidence="1">Uncharacterized protein</fullName>
    </submittedName>
</protein>
<sequence>MRTAFVTALTTCENYGDPIYVIDSSETVIDYEVALTKSVAYSTDLKSMPTNPGGTAPFANYLMNADGTLTPIQGSNVNAINTTKTTATYGISNDVFVKVYLLSGVSPANVTSVALADGTVLPYNTTDGAYEKDVQYTSAVPTSANIVLTTANGTQTYTVLAQ</sequence>
<reference evidence="2" key="1">
    <citation type="submission" date="2018-02" db="EMBL/GenBank/DDBJ databases">
        <authorList>
            <person name="Hausmann B."/>
        </authorList>
    </citation>
    <scope>NUCLEOTIDE SEQUENCE [LARGE SCALE GENOMIC DNA]</scope>
    <source>
        <strain evidence="2">Peat soil MAG SbF1</strain>
    </source>
</reference>
<name>A0A2U3LCD4_9FIRM</name>
<gene>
    <name evidence="1" type="ORF">SBF1_4580001</name>
</gene>
<evidence type="ECO:0000313" key="2">
    <source>
        <dbReference type="Proteomes" id="UP000238916"/>
    </source>
</evidence>
<dbReference type="Proteomes" id="UP000238916">
    <property type="component" value="Unassembled WGS sequence"/>
</dbReference>
<accession>A0A2U3LCD4</accession>
<dbReference type="EMBL" id="OMOF01000399">
    <property type="protein sequence ID" value="SPF49595.1"/>
    <property type="molecule type" value="Genomic_DNA"/>
</dbReference>
<evidence type="ECO:0000313" key="1">
    <source>
        <dbReference type="EMBL" id="SPF49595.1"/>
    </source>
</evidence>
<proteinExistence type="predicted"/>